<evidence type="ECO:0000256" key="2">
    <source>
        <dbReference type="ARBA" id="ARBA00022801"/>
    </source>
</evidence>
<dbReference type="EMBL" id="DSXR01000050">
    <property type="protein sequence ID" value="HGS86788.1"/>
    <property type="molecule type" value="Genomic_DNA"/>
</dbReference>
<feature type="binding site" evidence="3">
    <location>
        <position position="54"/>
    </location>
    <ligand>
        <name>Mg(2+)</name>
        <dbReference type="ChEBI" id="CHEBI:18420"/>
        <label>1</label>
    </ligand>
</feature>
<proteinExistence type="inferred from homology"/>
<name>A0A7C4Q1R4_9CHLR</name>
<dbReference type="PANTHER" id="PTHR16222">
    <property type="entry name" value="ADP-RIBOSYLGLYCOHYDROLASE"/>
    <property type="match status" value="1"/>
</dbReference>
<feature type="binding site" evidence="3">
    <location>
        <position position="250"/>
    </location>
    <ligand>
        <name>Mg(2+)</name>
        <dbReference type="ChEBI" id="CHEBI:18420"/>
        <label>1</label>
    </ligand>
</feature>
<gene>
    <name evidence="4" type="ORF">ENT17_04140</name>
</gene>
<keyword evidence="3" id="KW-0479">Metal-binding</keyword>
<organism evidence="4">
    <name type="scientific">Bellilinea caldifistulae</name>
    <dbReference type="NCBI Taxonomy" id="360411"/>
    <lineage>
        <taxon>Bacteria</taxon>
        <taxon>Bacillati</taxon>
        <taxon>Chloroflexota</taxon>
        <taxon>Anaerolineae</taxon>
        <taxon>Anaerolineales</taxon>
        <taxon>Anaerolineaceae</taxon>
        <taxon>Bellilinea</taxon>
    </lineage>
</organism>
<dbReference type="Pfam" id="PF03747">
    <property type="entry name" value="ADP_ribosyl_GH"/>
    <property type="match status" value="1"/>
</dbReference>
<dbReference type="InterPro" id="IPR036705">
    <property type="entry name" value="Ribosyl_crysJ1_sf"/>
</dbReference>
<protein>
    <submittedName>
        <fullName evidence="4">ADP-ribosylglycohydrolase family protein</fullName>
    </submittedName>
</protein>
<comment type="similarity">
    <text evidence="1">Belongs to the ADP-ribosylglycohydrolase family.</text>
</comment>
<dbReference type="Gene3D" id="1.10.4080.10">
    <property type="entry name" value="ADP-ribosylation/Crystallin J1"/>
    <property type="match status" value="1"/>
</dbReference>
<dbReference type="GO" id="GO:0046872">
    <property type="term" value="F:metal ion binding"/>
    <property type="evidence" value="ECO:0007669"/>
    <property type="project" value="UniProtKB-KW"/>
</dbReference>
<evidence type="ECO:0000313" key="4">
    <source>
        <dbReference type="EMBL" id="HGS86788.1"/>
    </source>
</evidence>
<dbReference type="InterPro" id="IPR005502">
    <property type="entry name" value="Ribosyl_crysJ1"/>
</dbReference>
<feature type="binding site" evidence="3">
    <location>
        <position position="52"/>
    </location>
    <ligand>
        <name>Mg(2+)</name>
        <dbReference type="ChEBI" id="CHEBI:18420"/>
        <label>1</label>
    </ligand>
</feature>
<dbReference type="SUPFAM" id="SSF101478">
    <property type="entry name" value="ADP-ribosylglycohydrolase"/>
    <property type="match status" value="1"/>
</dbReference>
<feature type="binding site" evidence="3">
    <location>
        <position position="252"/>
    </location>
    <ligand>
        <name>Mg(2+)</name>
        <dbReference type="ChEBI" id="CHEBI:18420"/>
        <label>1</label>
    </ligand>
</feature>
<evidence type="ECO:0000256" key="3">
    <source>
        <dbReference type="PIRSR" id="PIRSR605502-1"/>
    </source>
</evidence>
<feature type="binding site" evidence="3">
    <location>
        <position position="53"/>
    </location>
    <ligand>
        <name>Mg(2+)</name>
        <dbReference type="ChEBI" id="CHEBI:18420"/>
        <label>1</label>
    </ligand>
</feature>
<dbReference type="GO" id="GO:0016787">
    <property type="term" value="F:hydrolase activity"/>
    <property type="evidence" value="ECO:0007669"/>
    <property type="project" value="UniProtKB-KW"/>
</dbReference>
<comment type="cofactor">
    <cofactor evidence="3">
        <name>Mg(2+)</name>
        <dbReference type="ChEBI" id="CHEBI:18420"/>
    </cofactor>
    <text evidence="3">Binds 2 magnesium ions per subunit.</text>
</comment>
<comment type="caution">
    <text evidence="4">The sequence shown here is derived from an EMBL/GenBank/DDBJ whole genome shotgun (WGS) entry which is preliminary data.</text>
</comment>
<keyword evidence="3" id="KW-0460">Magnesium</keyword>
<dbReference type="InterPro" id="IPR050792">
    <property type="entry name" value="ADP-ribosylglycohydrolase"/>
</dbReference>
<evidence type="ECO:0000256" key="1">
    <source>
        <dbReference type="ARBA" id="ARBA00010702"/>
    </source>
</evidence>
<dbReference type="AlphaFoldDB" id="A0A7C4Q1R4"/>
<dbReference type="PANTHER" id="PTHR16222:SF24">
    <property type="entry name" value="ADP-RIBOSYLHYDROLASE ARH3"/>
    <property type="match status" value="1"/>
</dbReference>
<feature type="binding site" evidence="3">
    <location>
        <position position="253"/>
    </location>
    <ligand>
        <name>Mg(2+)</name>
        <dbReference type="ChEBI" id="CHEBI:18420"/>
        <label>1</label>
    </ligand>
</feature>
<accession>A0A7C4Q1R4</accession>
<keyword evidence="2 4" id="KW-0378">Hydrolase</keyword>
<reference evidence="4" key="1">
    <citation type="journal article" date="2020" name="mSystems">
        <title>Genome- and Community-Level Interaction Insights into Carbon Utilization and Element Cycling Functions of Hydrothermarchaeota in Hydrothermal Sediment.</title>
        <authorList>
            <person name="Zhou Z."/>
            <person name="Liu Y."/>
            <person name="Xu W."/>
            <person name="Pan J."/>
            <person name="Luo Z.H."/>
            <person name="Li M."/>
        </authorList>
    </citation>
    <scope>NUCLEOTIDE SEQUENCE [LARGE SCALE GENOMIC DNA]</scope>
    <source>
        <strain evidence="4">SpSt-556</strain>
    </source>
</reference>
<sequence>MNETIRDRLRGVVVGAAVGDALGMPLEFGSAAPVERLIRTMRPGRLPAGSFTDDTEMALALAESLLHDFDLNPDDLAQRFSAWYRSNPPDVGIHTANVLQRISSGMPWQQAVEEVQQANPHNAGNGSLMRCYPVAVACWQDLQRLVHQSRLQSQVTHPHPDCLDACAFVNVMIYHLVHGNSPQQAYRHALDQVALSESFRNTLLLAPHRKRDELRNTGWVRHTLESAVWGLLNTSSFEDALVQVINLGADTDTTGAVTGALAGAVYGLSSIPVDWKNALRGEYPIKSGKIWRLEDFIGLADQLMAKYQIAQ</sequence>